<evidence type="ECO:0000313" key="2">
    <source>
        <dbReference type="EMBL" id="CAG2206787.1"/>
    </source>
</evidence>
<feature type="region of interest" description="Disordered" evidence="1">
    <location>
        <begin position="437"/>
        <end position="623"/>
    </location>
</feature>
<organism evidence="2 3">
    <name type="scientific">Mytilus edulis</name>
    <name type="common">Blue mussel</name>
    <dbReference type="NCBI Taxonomy" id="6550"/>
    <lineage>
        <taxon>Eukaryota</taxon>
        <taxon>Metazoa</taxon>
        <taxon>Spiralia</taxon>
        <taxon>Lophotrochozoa</taxon>
        <taxon>Mollusca</taxon>
        <taxon>Bivalvia</taxon>
        <taxon>Autobranchia</taxon>
        <taxon>Pteriomorphia</taxon>
        <taxon>Mytilida</taxon>
        <taxon>Mytiloidea</taxon>
        <taxon>Mytilidae</taxon>
        <taxon>Mytilinae</taxon>
        <taxon>Mytilus</taxon>
    </lineage>
</organism>
<evidence type="ECO:0000256" key="1">
    <source>
        <dbReference type="SAM" id="MobiDB-lite"/>
    </source>
</evidence>
<dbReference type="EMBL" id="CAJPWZ010001062">
    <property type="protein sequence ID" value="CAG2206787.1"/>
    <property type="molecule type" value="Genomic_DNA"/>
</dbReference>
<comment type="caution">
    <text evidence="2">The sequence shown here is derived from an EMBL/GenBank/DDBJ whole genome shotgun (WGS) entry which is preliminary data.</text>
</comment>
<protein>
    <submittedName>
        <fullName evidence="2">Uncharacterized protein</fullName>
    </submittedName>
</protein>
<accession>A0A8S3RDU6</accession>
<evidence type="ECO:0000313" key="3">
    <source>
        <dbReference type="Proteomes" id="UP000683360"/>
    </source>
</evidence>
<sequence length="623" mass="67926">MDNAWNFVFKEEQSKAYLYTYNDSSENEEIIQNEEGCVKTVEATEDAIKVTLGDEKVFQLQLSLFKANNIFSGVIGKGDTSENFVSKFENTLKASIDYSFGASSSKDVEESKSDTPLVECNIQNEPETNKNIVASGPVRQINEERVNQLAQEFLGSIVLPWSGPPLHVMAIDVMDKVELMDKGIRNTKFVIIDGNHRYRGILKAQKLSGLKVHCQVPCLVYLQLLKEEALTIGCKGNKLSENVLVMTDYDKVKLFKAQFPSLTSDSVTRSVTEKDLITIYDIFDIQTRKEKLAFQPITNITKLSGRCWEIVKKKFDGNKDLKASTFNCLTGLVEETAFRAEQNNHSQRTTTGTISERQISSTYSISVNEMTSKGSATVTITSTIKEPKSSTHGLTANVVSSKYLSTEMSTKEQPESSTYGFTANVMTYKDLSTKIEQTTSTANSPDISTTCKPTSTPNSSDISTSEQPTSTANSPDISTGKQQTSKANSSNIYKSEEPTSTANSPAIVTGQQQTSTANSPDISTGEQTTSTANSPHMSTSEQQRSTANSPHMSTSEQPASTANSPDMSTSEQPTSTVNSSYFSTGEQQTSTANSQNVSKSEQPTSTANSPDNSTGEQPTSTAN</sequence>
<name>A0A8S3RDU6_MYTED</name>
<proteinExistence type="predicted"/>
<dbReference type="AlphaFoldDB" id="A0A8S3RDU6"/>
<keyword evidence="3" id="KW-1185">Reference proteome</keyword>
<gene>
    <name evidence="2" type="ORF">MEDL_21091</name>
</gene>
<dbReference type="Proteomes" id="UP000683360">
    <property type="component" value="Unassembled WGS sequence"/>
</dbReference>
<reference evidence="2" key="1">
    <citation type="submission" date="2021-03" db="EMBL/GenBank/DDBJ databases">
        <authorList>
            <person name="Bekaert M."/>
        </authorList>
    </citation>
    <scope>NUCLEOTIDE SEQUENCE</scope>
</reference>